<reference evidence="1" key="1">
    <citation type="submission" date="2013-10" db="EMBL/GenBank/DDBJ databases">
        <title>Draft genome sequence of Clostridium botulinum type B strain Osaka05.</title>
        <authorList>
            <person name="Sakaguchi Y."/>
            <person name="Hosomi K."/>
            <person name="Uchiyama J."/>
            <person name="Ogura Y."/>
            <person name="Sakaguchi M."/>
            <person name="Kohda T."/>
            <person name="Mukamoto M."/>
            <person name="Misawa N."/>
            <person name="Matsuzaki S."/>
            <person name="Hayashi T."/>
            <person name="Kozaki S."/>
        </authorList>
    </citation>
    <scope>NUCLEOTIDE SEQUENCE</scope>
    <source>
        <strain evidence="1">Osaka05</strain>
    </source>
</reference>
<dbReference type="Proteomes" id="UP000054164">
    <property type="component" value="Unassembled WGS sequence"/>
</dbReference>
<name>A0A0S6U3C3_CLOBO</name>
<proteinExistence type="predicted"/>
<dbReference type="AlphaFoldDB" id="A0A0S6U3C3"/>
<evidence type="ECO:0000313" key="1">
    <source>
        <dbReference type="EMBL" id="GAE02774.1"/>
    </source>
</evidence>
<organism evidence="1">
    <name type="scientific">Clostridium botulinum B str. Osaka05</name>
    <dbReference type="NCBI Taxonomy" id="1407017"/>
    <lineage>
        <taxon>Bacteria</taxon>
        <taxon>Bacillati</taxon>
        <taxon>Bacillota</taxon>
        <taxon>Clostridia</taxon>
        <taxon>Eubacteriales</taxon>
        <taxon>Clostridiaceae</taxon>
        <taxon>Clostridium</taxon>
    </lineage>
</organism>
<dbReference type="SUPFAM" id="SSF53920">
    <property type="entry name" value="Fe-only hydrogenase"/>
    <property type="match status" value="1"/>
</dbReference>
<accession>A0A0S6U3C3</accession>
<protein>
    <recommendedName>
        <fullName evidence="2">Iron hydrogenase large subunit C-terminal domain-containing protein</fullName>
    </recommendedName>
</protein>
<gene>
    <name evidence="1" type="ORF">CBO05C_2464</name>
</gene>
<sequence length="203" mass="23485">MNYMWINPVVEKMYKKDLDSLINNLRKKGFQVVSAGGQLEQVKNKFRDEIMNSKNTVLDTRCPVAVDYANKNIDKDKYNIPKIEPILIHTARYLYEFYIKDIKKDKLIITTPCKALKKLGEDIFKNKLGIEFYTWLEVCDKLNIEVASKCNLSPIPLGFFRDISENVLEISGENKFNESFLKEEYDVIEMLYCLGGCNNGDGV</sequence>
<dbReference type="EMBL" id="DF384213">
    <property type="protein sequence ID" value="GAE02774.1"/>
    <property type="molecule type" value="Genomic_DNA"/>
</dbReference>
<evidence type="ECO:0008006" key="2">
    <source>
        <dbReference type="Google" id="ProtNLM"/>
    </source>
</evidence>
<dbReference type="HOGENOM" id="CLU_1346829_0_0_9"/>
<dbReference type="InterPro" id="IPR009016">
    <property type="entry name" value="Fe_hydrogenase"/>
</dbReference>